<evidence type="ECO:0000313" key="8">
    <source>
        <dbReference type="EMBL" id="KUG29185.1"/>
    </source>
</evidence>
<evidence type="ECO:0000256" key="1">
    <source>
        <dbReference type="ARBA" id="ARBA00004651"/>
    </source>
</evidence>
<feature type="transmembrane region" description="Helical" evidence="6">
    <location>
        <begin position="285"/>
        <end position="304"/>
    </location>
</feature>
<feature type="transmembrane region" description="Helical" evidence="6">
    <location>
        <begin position="414"/>
        <end position="434"/>
    </location>
</feature>
<keyword evidence="2" id="KW-1003">Cell membrane</keyword>
<dbReference type="EC" id="1.6.5.11" evidence="8"/>
<feature type="transmembrane region" description="Helical" evidence="6">
    <location>
        <begin position="163"/>
        <end position="185"/>
    </location>
</feature>
<dbReference type="PANTHER" id="PTHR42703">
    <property type="entry name" value="NADH DEHYDROGENASE"/>
    <property type="match status" value="1"/>
</dbReference>
<comment type="subcellular location">
    <subcellularLocation>
        <location evidence="1">Cell membrane</location>
        <topology evidence="1">Multi-pass membrane protein</topology>
    </subcellularLocation>
</comment>
<accession>A0A0W8G844</accession>
<dbReference type="GO" id="GO:0016491">
    <property type="term" value="F:oxidoreductase activity"/>
    <property type="evidence" value="ECO:0007669"/>
    <property type="project" value="UniProtKB-KW"/>
</dbReference>
<dbReference type="Pfam" id="PF00361">
    <property type="entry name" value="Proton_antipo_M"/>
    <property type="match status" value="1"/>
</dbReference>
<dbReference type="PANTHER" id="PTHR42703:SF1">
    <property type="entry name" value="NA(+)_H(+) ANTIPORTER SUBUNIT D1"/>
    <property type="match status" value="1"/>
</dbReference>
<evidence type="ECO:0000256" key="2">
    <source>
        <dbReference type="ARBA" id="ARBA00022475"/>
    </source>
</evidence>
<keyword evidence="8" id="KW-0560">Oxidoreductase</keyword>
<evidence type="ECO:0000259" key="7">
    <source>
        <dbReference type="Pfam" id="PF00361"/>
    </source>
</evidence>
<reference evidence="8" key="1">
    <citation type="journal article" date="2015" name="Proc. Natl. Acad. Sci. U.S.A.">
        <title>Networks of energetic and metabolic interactions define dynamics in microbial communities.</title>
        <authorList>
            <person name="Embree M."/>
            <person name="Liu J.K."/>
            <person name="Al-Bassam M.M."/>
            <person name="Zengler K."/>
        </authorList>
    </citation>
    <scope>NUCLEOTIDE SEQUENCE</scope>
</reference>
<evidence type="ECO:0000256" key="3">
    <source>
        <dbReference type="ARBA" id="ARBA00022692"/>
    </source>
</evidence>
<dbReference type="AlphaFoldDB" id="A0A0W8G844"/>
<feature type="domain" description="NADH:quinone oxidoreductase/Mrp antiporter transmembrane" evidence="7">
    <location>
        <begin position="132"/>
        <end position="427"/>
    </location>
</feature>
<name>A0A0W8G844_9ZZZZ</name>
<feature type="transmembrane region" description="Helical" evidence="6">
    <location>
        <begin position="205"/>
        <end position="226"/>
    </location>
</feature>
<feature type="transmembrane region" description="Helical" evidence="6">
    <location>
        <begin position="238"/>
        <end position="265"/>
    </location>
</feature>
<keyword evidence="5 6" id="KW-0472">Membrane</keyword>
<protein>
    <submittedName>
        <fullName evidence="8">Nadh dehydrogenase (Quinone)</fullName>
        <ecNumber evidence="8">1.6.5.11</ecNumber>
    </submittedName>
</protein>
<comment type="caution">
    <text evidence="8">The sequence shown here is derived from an EMBL/GenBank/DDBJ whole genome shotgun (WGS) entry which is preliminary data.</text>
</comment>
<feature type="transmembrane region" description="Helical" evidence="6">
    <location>
        <begin position="34"/>
        <end position="54"/>
    </location>
</feature>
<feature type="transmembrane region" description="Helical" evidence="6">
    <location>
        <begin position="110"/>
        <end position="128"/>
    </location>
</feature>
<proteinExistence type="predicted"/>
<feature type="transmembrane region" description="Helical" evidence="6">
    <location>
        <begin position="481"/>
        <end position="506"/>
    </location>
</feature>
<keyword evidence="3 6" id="KW-0812">Transmembrane</keyword>
<evidence type="ECO:0000256" key="4">
    <source>
        <dbReference type="ARBA" id="ARBA00022989"/>
    </source>
</evidence>
<dbReference type="GO" id="GO:0005886">
    <property type="term" value="C:plasma membrane"/>
    <property type="evidence" value="ECO:0007669"/>
    <property type="project" value="UniProtKB-SubCell"/>
</dbReference>
<organism evidence="8">
    <name type="scientific">hydrocarbon metagenome</name>
    <dbReference type="NCBI Taxonomy" id="938273"/>
    <lineage>
        <taxon>unclassified sequences</taxon>
        <taxon>metagenomes</taxon>
        <taxon>ecological metagenomes</taxon>
    </lineage>
</organism>
<feature type="transmembrane region" description="Helical" evidence="6">
    <location>
        <begin position="339"/>
        <end position="359"/>
    </location>
</feature>
<feature type="transmembrane region" description="Helical" evidence="6">
    <location>
        <begin position="379"/>
        <end position="402"/>
    </location>
</feature>
<evidence type="ECO:0000256" key="5">
    <source>
        <dbReference type="ARBA" id="ARBA00023136"/>
    </source>
</evidence>
<gene>
    <name evidence="8" type="ORF">ASZ90_000920</name>
</gene>
<feature type="transmembrane region" description="Helical" evidence="6">
    <location>
        <begin position="74"/>
        <end position="98"/>
    </location>
</feature>
<dbReference type="EMBL" id="LNQE01000123">
    <property type="protein sequence ID" value="KUG29185.1"/>
    <property type="molecule type" value="Genomic_DNA"/>
</dbReference>
<feature type="transmembrane region" description="Helical" evidence="6">
    <location>
        <begin position="134"/>
        <end position="151"/>
    </location>
</feature>
<sequence>MTAQLPILTIAPLLFGAFAVTAGRFLYRRANYALAALALAAAFFASVLLAVQTLTQGPAVYFLGGWPPPVGISYVADPLSALMLAFVSGAALATFLASKAEIETSYPLKNSAFYALFLLAVAGHMGIVITGDAFNLYVLIEVAALSGYAILAQGRERAMLASLNYLFVGSLGASLYLLGVGYLYIMTGSLNMADLSGIIGQMIPGGLSGSTALAAAWGVILAGLLVKMGLFPFHSWLPAAYSFSAAPAAALVAPLTTKVMAYVLVRMIISLFTPDVAWSVPAMNTLAVVLATAAILYGSFCALAQRSLRKMLCFILLAEVGYMVGGAFIGNRAGLTGTIYHIFADLLMTLCLFLAAANIERGTGGRFSDMGGFFRRMPVTGAALVLGAASMIGVPPFCGFFSKWYLLTGAVTAGSYAFAGALVVSSLVNAVLFFRIFEIGFFGTAASPADPADPANPTEETGHGHTEPVPFFRDEMSPVRLAPLCLVALSLVVMGLMTGQIVRLVVDPILPPGLG</sequence>
<evidence type="ECO:0000256" key="6">
    <source>
        <dbReference type="SAM" id="Phobius"/>
    </source>
</evidence>
<keyword evidence="4 6" id="KW-1133">Transmembrane helix</keyword>
<dbReference type="InterPro" id="IPR001750">
    <property type="entry name" value="ND/Mrp_TM"/>
</dbReference>
<dbReference type="InterPro" id="IPR050586">
    <property type="entry name" value="CPA3_Na-H_Antiporter_D"/>
</dbReference>
<feature type="transmembrane region" description="Helical" evidence="6">
    <location>
        <begin position="311"/>
        <end position="333"/>
    </location>
</feature>
<feature type="transmembrane region" description="Helical" evidence="6">
    <location>
        <begin position="6"/>
        <end position="27"/>
    </location>
</feature>